<dbReference type="Pfam" id="PF12811">
    <property type="entry name" value="BaxI_1"/>
    <property type="match status" value="1"/>
</dbReference>
<evidence type="ECO:0000313" key="2">
    <source>
        <dbReference type="EMBL" id="OEG69634.1"/>
    </source>
</evidence>
<dbReference type="EMBL" id="LNVX01000621">
    <property type="protein sequence ID" value="OEG69634.1"/>
    <property type="molecule type" value="Genomic_DNA"/>
</dbReference>
<sequence length="238" mass="26132">MSNPLLKDSVFQSTASCNEVMTMSGTINKSMILWILLAVSAFYSWTHPGVTMPLLFPISIGAFVLAFVSIFKNTAAPFLSPLYAMCEGFVLGTVSLYFEKSYPGIVVNAILSTICVLFCMLASYKAGILKATPGFQKTVIFSTLAIAFVYIADLLLNVFGVGKFPYIHDSSTFGIIISIVIVAVASFNLIIDFDLIEKGARGGAPKHMEWYSALSLMITLVWLYLEMLKLLSKLNRKD</sequence>
<feature type="transmembrane region" description="Helical" evidence="1">
    <location>
        <begin position="78"/>
        <end position="98"/>
    </location>
</feature>
<keyword evidence="1" id="KW-1133">Transmembrane helix</keyword>
<feature type="transmembrane region" description="Helical" evidence="1">
    <location>
        <begin position="54"/>
        <end position="71"/>
    </location>
</feature>
<accession>A0A1E5IGU1</accession>
<feature type="transmembrane region" description="Helical" evidence="1">
    <location>
        <begin position="173"/>
        <end position="196"/>
    </location>
</feature>
<dbReference type="PANTHER" id="PTHR41282">
    <property type="entry name" value="CONSERVED TRANSMEMBRANE PROTEIN-RELATED"/>
    <property type="match status" value="1"/>
</dbReference>
<feature type="transmembrane region" description="Helical" evidence="1">
    <location>
        <begin position="208"/>
        <end position="225"/>
    </location>
</feature>
<reference evidence="2 3" key="1">
    <citation type="submission" date="2015-11" db="EMBL/GenBank/DDBJ databases">
        <title>Evidence for parallel genomic evolution in an endosymbiosis of termite gut flagellates.</title>
        <authorList>
            <person name="Zheng H."/>
        </authorList>
    </citation>
    <scope>NUCLEOTIDE SEQUENCE [LARGE SCALE GENOMIC DNA]</scope>
    <source>
        <strain evidence="2 3">CET450</strain>
    </source>
</reference>
<evidence type="ECO:0000313" key="3">
    <source>
        <dbReference type="Proteomes" id="UP000095237"/>
    </source>
</evidence>
<keyword evidence="1" id="KW-0472">Membrane</keyword>
<gene>
    <name evidence="2" type="ORF">ATZ36_02000</name>
</gene>
<dbReference type="InterPro" id="IPR010539">
    <property type="entry name" value="BaxI_1-like"/>
</dbReference>
<evidence type="ECO:0008006" key="4">
    <source>
        <dbReference type="Google" id="ProtNLM"/>
    </source>
</evidence>
<dbReference type="PIRSF" id="PIRSF009160">
    <property type="entry name" value="UCP009160"/>
    <property type="match status" value="1"/>
</dbReference>
<protein>
    <recommendedName>
        <fullName evidence="4">Bax inhibitor-1/YccA family protein</fullName>
    </recommendedName>
</protein>
<keyword evidence="1" id="KW-0812">Transmembrane</keyword>
<feature type="transmembrane region" description="Helical" evidence="1">
    <location>
        <begin position="31"/>
        <end position="48"/>
    </location>
</feature>
<feature type="transmembrane region" description="Helical" evidence="1">
    <location>
        <begin position="139"/>
        <end position="161"/>
    </location>
</feature>
<organism evidence="2 3">
    <name type="scientific">Endomicrobium trichonymphae</name>
    <dbReference type="NCBI Taxonomy" id="1408204"/>
    <lineage>
        <taxon>Bacteria</taxon>
        <taxon>Pseudomonadati</taxon>
        <taxon>Elusimicrobiota</taxon>
        <taxon>Endomicrobiia</taxon>
        <taxon>Endomicrobiales</taxon>
        <taxon>Endomicrobiaceae</taxon>
        <taxon>Candidatus Endomicrobiellum</taxon>
    </lineage>
</organism>
<name>A0A1E5IGU1_ENDTX</name>
<comment type="caution">
    <text evidence="2">The sequence shown here is derived from an EMBL/GenBank/DDBJ whole genome shotgun (WGS) entry which is preliminary data.</text>
</comment>
<dbReference type="PANTHER" id="PTHR41282:SF1">
    <property type="entry name" value="CONSERVED TRANSMEMBRANE PROTEIN-RELATED"/>
    <property type="match status" value="1"/>
</dbReference>
<evidence type="ECO:0000256" key="1">
    <source>
        <dbReference type="SAM" id="Phobius"/>
    </source>
</evidence>
<keyword evidence="3" id="KW-1185">Reference proteome</keyword>
<dbReference type="AlphaFoldDB" id="A0A1E5IGU1"/>
<proteinExistence type="predicted"/>
<dbReference type="Proteomes" id="UP000095237">
    <property type="component" value="Unassembled WGS sequence"/>
</dbReference>
<feature type="transmembrane region" description="Helical" evidence="1">
    <location>
        <begin position="104"/>
        <end position="127"/>
    </location>
</feature>